<protein>
    <submittedName>
        <fullName evidence="1">Uncharacterized protein</fullName>
    </submittedName>
</protein>
<evidence type="ECO:0000313" key="1">
    <source>
        <dbReference type="EMBL" id="CAE2296730.1"/>
    </source>
</evidence>
<dbReference type="AlphaFoldDB" id="A0A6U5ZDB0"/>
<evidence type="ECO:0000313" key="2">
    <source>
        <dbReference type="EMBL" id="CAE2296733.1"/>
    </source>
</evidence>
<gene>
    <name evidence="1" type="ORF">GTHE00462_LOCUS13826</name>
    <name evidence="2" type="ORF">GTHE00462_LOCUS13827</name>
</gene>
<proteinExistence type="predicted"/>
<name>A0A6U5ZDB0_GUITH</name>
<accession>A0A6U5ZDB0</accession>
<dbReference type="EMBL" id="HBKN01017542">
    <property type="protein sequence ID" value="CAE2296730.1"/>
    <property type="molecule type" value="Transcribed_RNA"/>
</dbReference>
<organism evidence="1">
    <name type="scientific">Guillardia theta</name>
    <name type="common">Cryptophyte</name>
    <name type="synonym">Cryptomonas phi</name>
    <dbReference type="NCBI Taxonomy" id="55529"/>
    <lineage>
        <taxon>Eukaryota</taxon>
        <taxon>Cryptophyceae</taxon>
        <taxon>Pyrenomonadales</taxon>
        <taxon>Geminigeraceae</taxon>
        <taxon>Guillardia</taxon>
    </lineage>
</organism>
<dbReference type="EMBL" id="HBKN01017543">
    <property type="protein sequence ID" value="CAE2296733.1"/>
    <property type="molecule type" value="Transcribed_RNA"/>
</dbReference>
<reference evidence="1" key="1">
    <citation type="submission" date="2021-01" db="EMBL/GenBank/DDBJ databases">
        <authorList>
            <person name="Corre E."/>
            <person name="Pelletier E."/>
            <person name="Niang G."/>
            <person name="Scheremetjew M."/>
            <person name="Finn R."/>
            <person name="Kale V."/>
            <person name="Holt S."/>
            <person name="Cochrane G."/>
            <person name="Meng A."/>
            <person name="Brown T."/>
            <person name="Cohen L."/>
        </authorList>
    </citation>
    <scope>NUCLEOTIDE SEQUENCE</scope>
    <source>
        <strain evidence="1">CCMP 2712</strain>
    </source>
</reference>
<sequence>MSLASDFKKIKSITISLTCNLHDKLCNRSYNSDLLRTVEFEGRPLCWFLCSRIIVKAGMFPFLKDVHVIFLELGVSFALRIANRSKLSSSLPCNDILALVFVTVFV</sequence>